<dbReference type="PANTHER" id="PTHR46794">
    <property type="entry name" value="AMELOGENIN, Y ISOFORM"/>
    <property type="match status" value="1"/>
</dbReference>
<feature type="compositionally biased region" description="Polar residues" evidence="6">
    <location>
        <begin position="18"/>
        <end position="27"/>
    </location>
</feature>
<dbReference type="GO" id="GO:0030345">
    <property type="term" value="F:structural constituent of tooth enamel"/>
    <property type="evidence" value="ECO:0007669"/>
    <property type="project" value="TreeGrafter"/>
</dbReference>
<dbReference type="SMART" id="SM00818">
    <property type="entry name" value="Amelogenin"/>
    <property type="match status" value="1"/>
</dbReference>
<dbReference type="AlphaFoldDB" id="A0A9Q0XME4"/>
<keyword evidence="5" id="KW-0091">Biomineralization</keyword>
<dbReference type="PRINTS" id="PR01757">
    <property type="entry name" value="AMELOGENIN"/>
</dbReference>
<gene>
    <name evidence="7" type="ORF">JRQ81_019128</name>
</gene>
<dbReference type="GO" id="GO:0070166">
    <property type="term" value="P:enamel mineralization"/>
    <property type="evidence" value="ECO:0007669"/>
    <property type="project" value="TreeGrafter"/>
</dbReference>
<evidence type="ECO:0000313" key="7">
    <source>
        <dbReference type="EMBL" id="KAJ7319617.1"/>
    </source>
</evidence>
<keyword evidence="8" id="KW-1185">Reference proteome</keyword>
<keyword evidence="3" id="KW-0964">Secreted</keyword>
<evidence type="ECO:0000256" key="6">
    <source>
        <dbReference type="SAM" id="MobiDB-lite"/>
    </source>
</evidence>
<feature type="compositionally biased region" description="Pro residues" evidence="6">
    <location>
        <begin position="167"/>
        <end position="186"/>
    </location>
</feature>
<dbReference type="OrthoDB" id="9030267at2759"/>
<evidence type="ECO:0000256" key="4">
    <source>
        <dbReference type="ARBA" id="ARBA00022530"/>
    </source>
</evidence>
<evidence type="ECO:0000256" key="1">
    <source>
        <dbReference type="ARBA" id="ARBA00004498"/>
    </source>
</evidence>
<comment type="subcellular location">
    <subcellularLocation>
        <location evidence="1">Secreted</location>
        <location evidence="1">Extracellular space</location>
        <location evidence="1">Extracellular matrix</location>
    </subcellularLocation>
</comment>
<evidence type="ECO:0000256" key="2">
    <source>
        <dbReference type="ARBA" id="ARBA00010383"/>
    </source>
</evidence>
<sequence>MSGNSLNTSQRKQRSHTDQGFWSNTDIKNPRELPKGPAMRKMEGWILIMCVLSTTLAVPLPQHPGFINFSYEVMTPLKWYQGVMGHQYPRYGYEPMGGWMHHSPGSMMHQSPFQALHPMPPPLHQVQQQPPLNPHMQLPGHNTYVPMTGQNTLVPQYQPAHAGPVHQPVPPVAGEPPMHPQPPAHPNQPMHPQLPNPPMYPVQPLPPLIPDRPLESWPVPDKTKQEEVD</sequence>
<dbReference type="PANTHER" id="PTHR46794:SF2">
    <property type="entry name" value="AMELOGENIN, X ISOFORM"/>
    <property type="match status" value="1"/>
</dbReference>
<organism evidence="7 8">
    <name type="scientific">Phrynocephalus forsythii</name>
    <dbReference type="NCBI Taxonomy" id="171643"/>
    <lineage>
        <taxon>Eukaryota</taxon>
        <taxon>Metazoa</taxon>
        <taxon>Chordata</taxon>
        <taxon>Craniata</taxon>
        <taxon>Vertebrata</taxon>
        <taxon>Euteleostomi</taxon>
        <taxon>Lepidosauria</taxon>
        <taxon>Squamata</taxon>
        <taxon>Bifurcata</taxon>
        <taxon>Unidentata</taxon>
        <taxon>Episquamata</taxon>
        <taxon>Toxicofera</taxon>
        <taxon>Iguania</taxon>
        <taxon>Acrodonta</taxon>
        <taxon>Agamidae</taxon>
        <taxon>Agaminae</taxon>
        <taxon>Phrynocephalus</taxon>
    </lineage>
</organism>
<dbReference type="Proteomes" id="UP001142489">
    <property type="component" value="Unassembled WGS sequence"/>
</dbReference>
<reference evidence="7" key="1">
    <citation type="journal article" date="2023" name="DNA Res.">
        <title>Chromosome-level genome assembly of Phrynocephalus forsythii using third-generation DNA sequencing and Hi-C analysis.</title>
        <authorList>
            <person name="Qi Y."/>
            <person name="Zhao W."/>
            <person name="Zhao Y."/>
            <person name="Niu C."/>
            <person name="Cao S."/>
            <person name="Zhang Y."/>
        </authorList>
    </citation>
    <scope>NUCLEOTIDE SEQUENCE</scope>
    <source>
        <tissue evidence="7">Muscle</tissue>
    </source>
</reference>
<comment type="similarity">
    <text evidence="2">Belongs to the amelogenin family.</text>
</comment>
<dbReference type="Pfam" id="PF02948">
    <property type="entry name" value="Amelogenin"/>
    <property type="match status" value="1"/>
</dbReference>
<keyword evidence="4" id="KW-0272">Extracellular matrix</keyword>
<name>A0A9Q0XME4_9SAUR</name>
<proteinExistence type="inferred from homology"/>
<evidence type="ECO:0000256" key="5">
    <source>
        <dbReference type="ARBA" id="ARBA00022591"/>
    </source>
</evidence>
<evidence type="ECO:0008006" key="9">
    <source>
        <dbReference type="Google" id="ProtNLM"/>
    </source>
</evidence>
<accession>A0A9Q0XME4</accession>
<evidence type="ECO:0000313" key="8">
    <source>
        <dbReference type="Proteomes" id="UP001142489"/>
    </source>
</evidence>
<feature type="compositionally biased region" description="Pro residues" evidence="6">
    <location>
        <begin position="192"/>
        <end position="210"/>
    </location>
</feature>
<dbReference type="InterPro" id="IPR004116">
    <property type="entry name" value="Amelogenin"/>
</dbReference>
<dbReference type="EMBL" id="JAPFRF010000010">
    <property type="protein sequence ID" value="KAJ7319617.1"/>
    <property type="molecule type" value="Genomic_DNA"/>
</dbReference>
<protein>
    <recommendedName>
        <fullName evidence="9">Amelogenin</fullName>
    </recommendedName>
</protein>
<feature type="region of interest" description="Disordered" evidence="6">
    <location>
        <begin position="1"/>
        <end position="36"/>
    </location>
</feature>
<comment type="caution">
    <text evidence="7">The sequence shown here is derived from an EMBL/GenBank/DDBJ whole genome shotgun (WGS) entry which is preliminary data.</text>
</comment>
<feature type="region of interest" description="Disordered" evidence="6">
    <location>
        <begin position="159"/>
        <end position="229"/>
    </location>
</feature>
<feature type="compositionally biased region" description="Polar residues" evidence="6">
    <location>
        <begin position="1"/>
        <end position="10"/>
    </location>
</feature>
<evidence type="ECO:0000256" key="3">
    <source>
        <dbReference type="ARBA" id="ARBA00022525"/>
    </source>
</evidence>